<evidence type="ECO:0000259" key="1">
    <source>
        <dbReference type="Pfam" id="PF03108"/>
    </source>
</evidence>
<name>A0A2N9EIL4_FAGSY</name>
<organism evidence="2">
    <name type="scientific">Fagus sylvatica</name>
    <name type="common">Beechnut</name>
    <dbReference type="NCBI Taxonomy" id="28930"/>
    <lineage>
        <taxon>Eukaryota</taxon>
        <taxon>Viridiplantae</taxon>
        <taxon>Streptophyta</taxon>
        <taxon>Embryophyta</taxon>
        <taxon>Tracheophyta</taxon>
        <taxon>Spermatophyta</taxon>
        <taxon>Magnoliopsida</taxon>
        <taxon>eudicotyledons</taxon>
        <taxon>Gunneridae</taxon>
        <taxon>Pentapetalae</taxon>
        <taxon>rosids</taxon>
        <taxon>fabids</taxon>
        <taxon>Fagales</taxon>
        <taxon>Fagaceae</taxon>
        <taxon>Fagus</taxon>
    </lineage>
</organism>
<dbReference type="Pfam" id="PF03108">
    <property type="entry name" value="DBD_Tnp_Mut"/>
    <property type="match status" value="1"/>
</dbReference>
<evidence type="ECO:0000313" key="2">
    <source>
        <dbReference type="EMBL" id="SPC74605.1"/>
    </source>
</evidence>
<dbReference type="AlphaFoldDB" id="A0A2N9EIL4"/>
<sequence length="393" mass="45397">MIIEEEDSDDDVEVDDEELDDMDRLAIEVYTEGKQPFDEDMPYVDEEDRRYWEGAGCTSNLLQLVGVTTNNINMEIPTKADVSECMESDDEIGNVFWRAVREVNVRMGKDLKWSKNDPNRVVVVCKKKRCKYKVYASNVKGEKSFQIKQMYLKHSCARSYKNTQVTSQWLANKYLETIRVNPEWLLKAFKYQVMNDFKVDVTKYKVYRAKRKAFEIIHGDYKESYGRLWDYAATLQKTNVGSCVVVKVVRTIPTSSSHIPNGCQLLSAIGRDGNDNIYPIAVAAVEQENNEAWTSLWEAAVACTETEYLAAMEELKKIDEAAYNYLDTVDQCMWSRAYFISKPRTDLLVNNLSKSFNSYIMDARDKPLVAMMEIIQEEIDEEIPVEKGRDDEV</sequence>
<gene>
    <name evidence="2" type="ORF">FSB_LOCUS2487</name>
</gene>
<reference evidence="2" key="1">
    <citation type="submission" date="2018-02" db="EMBL/GenBank/DDBJ databases">
        <authorList>
            <person name="Cohen D.B."/>
            <person name="Kent A.D."/>
        </authorList>
    </citation>
    <scope>NUCLEOTIDE SEQUENCE</scope>
</reference>
<dbReference type="PANTHER" id="PTHR31973:SF187">
    <property type="entry name" value="MUTATOR TRANSPOSASE MUDRA PROTEIN"/>
    <property type="match status" value="1"/>
</dbReference>
<dbReference type="EMBL" id="OIVN01000114">
    <property type="protein sequence ID" value="SPC74605.1"/>
    <property type="molecule type" value="Genomic_DNA"/>
</dbReference>
<protein>
    <recommendedName>
        <fullName evidence="1">Transposase MuDR plant domain-containing protein</fullName>
    </recommendedName>
</protein>
<proteinExistence type="predicted"/>
<feature type="domain" description="Transposase MuDR plant" evidence="1">
    <location>
        <begin position="98"/>
        <end position="147"/>
    </location>
</feature>
<dbReference type="InterPro" id="IPR004332">
    <property type="entry name" value="Transposase_MuDR"/>
</dbReference>
<accession>A0A2N9EIL4</accession>
<dbReference type="PANTHER" id="PTHR31973">
    <property type="entry name" value="POLYPROTEIN, PUTATIVE-RELATED"/>
    <property type="match status" value="1"/>
</dbReference>